<feature type="non-terminal residue" evidence="2">
    <location>
        <position position="897"/>
    </location>
</feature>
<protein>
    <submittedName>
        <fullName evidence="2">Uncharacterized protein</fullName>
    </submittedName>
</protein>
<proteinExistence type="predicted"/>
<name>A0AAD5S0V0_9FUNG</name>
<evidence type="ECO:0000313" key="2">
    <source>
        <dbReference type="EMBL" id="KAJ3033064.1"/>
    </source>
</evidence>
<organism evidence="2 3">
    <name type="scientific">Rhizophlyctis rosea</name>
    <dbReference type="NCBI Taxonomy" id="64517"/>
    <lineage>
        <taxon>Eukaryota</taxon>
        <taxon>Fungi</taxon>
        <taxon>Fungi incertae sedis</taxon>
        <taxon>Chytridiomycota</taxon>
        <taxon>Chytridiomycota incertae sedis</taxon>
        <taxon>Chytridiomycetes</taxon>
        <taxon>Rhizophlyctidales</taxon>
        <taxon>Rhizophlyctidaceae</taxon>
        <taxon>Rhizophlyctis</taxon>
    </lineage>
</organism>
<sequence>MEPLFTFAQFNVTTKTKTRNTHMAECLLEACLVSPNPFWTSTLITAYRNHLGHHPQSRLAKQLTYLIHPLNLYTTAGVKQLVRFFMSPQTTKNLDTPLKVDRLALTIRILEFCMTKEEEKFVLAASVESDEWVSEKGALAEVNVAQVLESVLCFGREALEVERKDGGKVRDATLRLLRFAVGFCKNVVEGFWEGVERRVVGTFGGVDETGTVLFVTPGEVEKGKKKRMAGPGEGVLKGLVGILLFCGRKEVDVSPDVEMLRKRCFEAFKLFLEGVVMGEAHVKPRYGVRLRTVVGEVLERGLKEDLRDFVPGLELLNRILPPPLPVLIKGGERCGGGPQDVDAIDVAAFAQDAVSLRGYWRREVEGLRADLVLLIEAAGASLDKGVSEDLRGVVKGLCGLGGDVAKWVVDKVFGSVWEAFERLKGDRDGGMRRLGRWMRFLGAVVGTGPGRIALLNVPGVLEKLIDLLESVGGETVGTRCFDVILKIVEGLGDLWIIVDDAETRMTRVEAYGDEQFTNGSDQLLDGDVVRFGERVLGLMSRFCKTRSEEQVLRVCANIVALPVFKKVVARKANISEPMLAVCRRAVEVIKEGKKEDEGILYHSLEVVRMILECDSSAGNIGADAGNLHDLKSALEAFIDRKGAFVKEDGGQWTGTKENVPRLVRECLDLLVEHVNHGSKRNDLNDGMSDKLTQPVIIGRKRTFEEMVSDLPVFEVADVAKAAEIVDLSGGEDDLFESSEEAEKSFLEFENDVLPEFDFAKRMKLDGLKGVGDLCLLHSQQQQQQMQMQMQGGRMQQQEQQPPQQTQYYRQYARNEFRTTHVNRKANTSRPPSVHVDQYEGGKGAANEDVSPAPVGPVPQQHQGLMQFPAVTRMPGFTMGYPYGIPTTTAAAAATADE</sequence>
<feature type="region of interest" description="Disordered" evidence="1">
    <location>
        <begin position="824"/>
        <end position="848"/>
    </location>
</feature>
<accession>A0AAD5S0V0</accession>
<dbReference type="AlphaFoldDB" id="A0AAD5S0V0"/>
<dbReference type="Proteomes" id="UP001212841">
    <property type="component" value="Unassembled WGS sequence"/>
</dbReference>
<gene>
    <name evidence="2" type="ORF">HK097_004989</name>
</gene>
<keyword evidence="3" id="KW-1185">Reference proteome</keyword>
<evidence type="ECO:0000256" key="1">
    <source>
        <dbReference type="SAM" id="MobiDB-lite"/>
    </source>
</evidence>
<dbReference type="EMBL" id="JADGJD010002351">
    <property type="protein sequence ID" value="KAJ3033064.1"/>
    <property type="molecule type" value="Genomic_DNA"/>
</dbReference>
<comment type="caution">
    <text evidence="2">The sequence shown here is derived from an EMBL/GenBank/DDBJ whole genome shotgun (WGS) entry which is preliminary data.</text>
</comment>
<evidence type="ECO:0000313" key="3">
    <source>
        <dbReference type="Proteomes" id="UP001212841"/>
    </source>
</evidence>
<reference evidence="2" key="1">
    <citation type="submission" date="2020-05" db="EMBL/GenBank/DDBJ databases">
        <title>Phylogenomic resolution of chytrid fungi.</title>
        <authorList>
            <person name="Stajich J.E."/>
            <person name="Amses K."/>
            <person name="Simmons R."/>
            <person name="Seto K."/>
            <person name="Myers J."/>
            <person name="Bonds A."/>
            <person name="Quandt C.A."/>
            <person name="Barry K."/>
            <person name="Liu P."/>
            <person name="Grigoriev I."/>
            <person name="Longcore J.E."/>
            <person name="James T.Y."/>
        </authorList>
    </citation>
    <scope>NUCLEOTIDE SEQUENCE</scope>
    <source>
        <strain evidence="2">JEL0318</strain>
    </source>
</reference>